<dbReference type="AlphaFoldDB" id="A0A7W6CRM2"/>
<reference evidence="1 2" key="1">
    <citation type="submission" date="2020-08" db="EMBL/GenBank/DDBJ databases">
        <title>Genomic Encyclopedia of Type Strains, Phase IV (KMG-IV): sequencing the most valuable type-strain genomes for metagenomic binning, comparative biology and taxonomic classification.</title>
        <authorList>
            <person name="Goeker M."/>
        </authorList>
    </citation>
    <scope>NUCLEOTIDE SEQUENCE [LARGE SCALE GENOMIC DNA]</scope>
    <source>
        <strain evidence="1 2">DSM 26575</strain>
    </source>
</reference>
<evidence type="ECO:0008006" key="3">
    <source>
        <dbReference type="Google" id="ProtNLM"/>
    </source>
</evidence>
<comment type="caution">
    <text evidence="1">The sequence shown here is derived from an EMBL/GenBank/DDBJ whole genome shotgun (WGS) entry which is preliminary data.</text>
</comment>
<name>A0A7W6CRM2_9HYPH</name>
<dbReference type="CDD" id="cd00719">
    <property type="entry name" value="GIY-YIG_SF"/>
    <property type="match status" value="1"/>
</dbReference>
<sequence>MTGYVEFEFDLPGALLSRLITILDDLQPAPLNAANLSNVPEEQGVYQLFLDDRLVYVGKTDAEAGLHKRLTRHARKVMYRVGLDPMRVSFKAVRIFVFTAMDLESDLIRHYGGVKAIDWNGSGFGSNDPGRERDTTKIDLGNYDAKFPIDIDREVAYAIDAGEMAADALARLKEALPYTFRFESKGGRSRKPHPDTELTPLAALTGPVTPREAIRHIVASLPKGWQATALPGYIIMYREAPRTYPHGEVIAVSGD</sequence>
<evidence type="ECO:0000313" key="2">
    <source>
        <dbReference type="Proteomes" id="UP000582090"/>
    </source>
</evidence>
<dbReference type="Proteomes" id="UP000582090">
    <property type="component" value="Unassembled WGS sequence"/>
</dbReference>
<keyword evidence="2" id="KW-1185">Reference proteome</keyword>
<proteinExistence type="predicted"/>
<evidence type="ECO:0000313" key="1">
    <source>
        <dbReference type="EMBL" id="MBB3963682.1"/>
    </source>
</evidence>
<protein>
    <recommendedName>
        <fullName evidence="3">GIY-YIG nuclease family protein</fullName>
    </recommendedName>
</protein>
<accession>A0A7W6CRM2</accession>
<dbReference type="RefSeq" id="WP_183899365.1">
    <property type="nucleotide sequence ID" value="NZ_JACIDW010000002.1"/>
</dbReference>
<dbReference type="EMBL" id="JACIDW010000002">
    <property type="protein sequence ID" value="MBB3963682.1"/>
    <property type="molecule type" value="Genomic_DNA"/>
</dbReference>
<organism evidence="1 2">
    <name type="scientific">Rhizobium metallidurans</name>
    <dbReference type="NCBI Taxonomy" id="1265931"/>
    <lineage>
        <taxon>Bacteria</taxon>
        <taxon>Pseudomonadati</taxon>
        <taxon>Pseudomonadota</taxon>
        <taxon>Alphaproteobacteria</taxon>
        <taxon>Hyphomicrobiales</taxon>
        <taxon>Rhizobiaceae</taxon>
        <taxon>Rhizobium/Agrobacterium group</taxon>
        <taxon>Rhizobium</taxon>
    </lineage>
</organism>
<gene>
    <name evidence="1" type="ORF">GGQ67_001307</name>
</gene>